<evidence type="ECO:0000256" key="2">
    <source>
        <dbReference type="SAM" id="SignalP"/>
    </source>
</evidence>
<dbReference type="PROSITE" id="PS50830">
    <property type="entry name" value="TNASE_3"/>
    <property type="match status" value="1"/>
</dbReference>
<dbReference type="AlphaFoldDB" id="A0AAJ5ZCZ7"/>
<dbReference type="RefSeq" id="WP_342827194.1">
    <property type="nucleotide sequence ID" value="NZ_CP046146.1"/>
</dbReference>
<feature type="signal peptide" evidence="2">
    <location>
        <begin position="1"/>
        <end position="18"/>
    </location>
</feature>
<dbReference type="Gene3D" id="2.40.50.90">
    <property type="match status" value="1"/>
</dbReference>
<evidence type="ECO:0000259" key="3">
    <source>
        <dbReference type="PROSITE" id="PS50830"/>
    </source>
</evidence>
<gene>
    <name evidence="4" type="ORF">GKO46_13560</name>
    <name evidence="5" type="ORF">GKO48_03515</name>
</gene>
<dbReference type="SUPFAM" id="SSF50199">
    <property type="entry name" value="Staphylococcal nuclease"/>
    <property type="match status" value="1"/>
</dbReference>
<feature type="chain" id="PRO_5042530051" description="TNase-like domain-containing protein" evidence="2">
    <location>
        <begin position="19"/>
        <end position="243"/>
    </location>
</feature>
<reference evidence="6" key="3">
    <citation type="submission" date="2023-06" db="EMBL/GenBank/DDBJ databases">
        <title>Pangenomics reveal diversification of enzyme families and niche specialization in globally abundant SAR202 bacteria.</title>
        <authorList>
            <person name="Saw J.H.W."/>
        </authorList>
    </citation>
    <scope>NUCLEOTIDE SEQUENCE [LARGE SCALE GENOMIC DNA]</scope>
    <source>
        <strain evidence="6">JH1073</strain>
    </source>
</reference>
<dbReference type="Proteomes" id="UP001321249">
    <property type="component" value="Unassembled WGS sequence"/>
</dbReference>
<evidence type="ECO:0000313" key="4">
    <source>
        <dbReference type="EMBL" id="MDG0868088.1"/>
    </source>
</evidence>
<accession>A0AAJ5ZCZ7</accession>
<evidence type="ECO:0000256" key="1">
    <source>
        <dbReference type="SAM" id="MobiDB-lite"/>
    </source>
</evidence>
<feature type="domain" description="TNase-like" evidence="3">
    <location>
        <begin position="70"/>
        <end position="179"/>
    </location>
</feature>
<proteinExistence type="predicted"/>
<dbReference type="PROSITE" id="PS51257">
    <property type="entry name" value="PROKAR_LIPOPROTEIN"/>
    <property type="match status" value="1"/>
</dbReference>
<name>A0AAJ5ZCZ7_9CHLR</name>
<reference evidence="5" key="2">
    <citation type="journal article" date="2023" name="Nat. Commun.">
        <title>Cultivation of marine bacteria of the SAR202 clade.</title>
        <authorList>
            <person name="Lim Y."/>
            <person name="Seo J.H."/>
            <person name="Giovannoni S.J."/>
            <person name="Kang I."/>
            <person name="Cho J.C."/>
        </authorList>
    </citation>
    <scope>NUCLEOTIDE SEQUENCE</scope>
    <source>
        <strain evidence="5">JH1073</strain>
    </source>
</reference>
<dbReference type="Pfam" id="PF05901">
    <property type="entry name" value="Excalibur"/>
    <property type="match status" value="1"/>
</dbReference>
<dbReference type="InterPro" id="IPR035437">
    <property type="entry name" value="SNase_OB-fold_sf"/>
</dbReference>
<dbReference type="Pfam" id="PF00565">
    <property type="entry name" value="SNase"/>
    <property type="match status" value="1"/>
</dbReference>
<protein>
    <recommendedName>
        <fullName evidence="3">TNase-like domain-containing protein</fullName>
    </recommendedName>
</protein>
<dbReference type="Proteomes" id="UP001219901">
    <property type="component" value="Chromosome"/>
</dbReference>
<feature type="region of interest" description="Disordered" evidence="1">
    <location>
        <begin position="221"/>
        <end position="243"/>
    </location>
</feature>
<evidence type="ECO:0000313" key="6">
    <source>
        <dbReference type="Proteomes" id="UP001219901"/>
    </source>
</evidence>
<dbReference type="EMBL" id="WMBE01000007">
    <property type="protein sequence ID" value="MDG0868088.1"/>
    <property type="molecule type" value="Genomic_DNA"/>
</dbReference>
<evidence type="ECO:0000313" key="7">
    <source>
        <dbReference type="Proteomes" id="UP001321249"/>
    </source>
</evidence>
<dbReference type="InterPro" id="IPR008613">
    <property type="entry name" value="Excalibur_Ca-bd_domain"/>
</dbReference>
<keyword evidence="2" id="KW-0732">Signal</keyword>
<keyword evidence="6" id="KW-1185">Reference proteome</keyword>
<organism evidence="5 6">
    <name type="scientific">Candidatus Lucifugimonas marina</name>
    <dbReference type="NCBI Taxonomy" id="3038979"/>
    <lineage>
        <taxon>Bacteria</taxon>
        <taxon>Bacillati</taxon>
        <taxon>Chloroflexota</taxon>
        <taxon>Dehalococcoidia</taxon>
        <taxon>SAR202 cluster</taxon>
        <taxon>Candidatus Lucifugimonadales</taxon>
        <taxon>Candidatus Lucifugimonadaceae</taxon>
        <taxon>Candidatus Lucifugimonas</taxon>
    </lineage>
</organism>
<dbReference type="InterPro" id="IPR016071">
    <property type="entry name" value="Staphylococal_nuclease_OB-fold"/>
</dbReference>
<evidence type="ECO:0000313" key="5">
    <source>
        <dbReference type="EMBL" id="WFG38710.1"/>
    </source>
</evidence>
<dbReference type="EMBL" id="CP046147">
    <property type="protein sequence ID" value="WFG38710.1"/>
    <property type="molecule type" value="Genomic_DNA"/>
</dbReference>
<sequence>MRFSTRLLLISLVPLLIACTDSSEVVIDSQVETAVAATVGAQSNAEQQPPSSDGPPQTVIFCPDCQLVSVTGIVDGDTLDTTVGRVRLFGVDTPERGETCFTEATDFTRLLVGNQIRIENGPRLEDSFGRRLAYVYDASGNSIDVQLVAGGLATAWTQDGQHKDVLIGLEESARSNQAGCLWNRLDQGHGGSIDFDPFGPDRDCGDFGTWRESSDFFIAAGGPSSDPHRLDGDNDGVPCESLR</sequence>
<reference evidence="6 7" key="1">
    <citation type="submission" date="2019-11" db="EMBL/GenBank/DDBJ databases">
        <authorList>
            <person name="Cho J.-C."/>
        </authorList>
    </citation>
    <scope>NUCLEOTIDE SEQUENCE [LARGE SCALE GENOMIC DNA]</scope>
    <source>
        <strain evidence="5 6">JH1073</strain>
        <strain evidence="4 7">JH702</strain>
    </source>
</reference>
<dbReference type="SMART" id="SM00318">
    <property type="entry name" value="SNc"/>
    <property type="match status" value="1"/>
</dbReference>